<evidence type="ECO:0000256" key="2">
    <source>
        <dbReference type="ARBA" id="ARBA00022692"/>
    </source>
</evidence>
<dbReference type="Proteomes" id="UP000009046">
    <property type="component" value="Unassembled WGS sequence"/>
</dbReference>
<dbReference type="GO" id="GO:0016887">
    <property type="term" value="F:ATP hydrolysis activity"/>
    <property type="evidence" value="ECO:0007669"/>
    <property type="project" value="InterPro"/>
</dbReference>
<dbReference type="VEuPathDB" id="VectorBase:PHUM433420"/>
<dbReference type="InterPro" id="IPR027417">
    <property type="entry name" value="P-loop_NTPase"/>
</dbReference>
<dbReference type="InterPro" id="IPR003593">
    <property type="entry name" value="AAA+_ATPase"/>
</dbReference>
<gene>
    <name evidence="10" type="primary">8230447</name>
    <name evidence="9" type="ORF">Phum_PHUM433420</name>
</gene>
<evidence type="ECO:0000256" key="7">
    <source>
        <dbReference type="SAM" id="Phobius"/>
    </source>
</evidence>
<dbReference type="EMBL" id="DS235767">
    <property type="protein sequence ID" value="EEB16720.1"/>
    <property type="molecule type" value="Genomic_DNA"/>
</dbReference>
<dbReference type="InParanoid" id="E0VTJ3"/>
<dbReference type="Gene3D" id="3.40.50.300">
    <property type="entry name" value="P-loop containing nucleotide triphosphate hydrolases"/>
    <property type="match status" value="1"/>
</dbReference>
<keyword evidence="4 9" id="KW-0067">ATP-binding</keyword>
<dbReference type="OMA" id="RERIWES"/>
<evidence type="ECO:0000256" key="1">
    <source>
        <dbReference type="ARBA" id="ARBA00004141"/>
    </source>
</evidence>
<evidence type="ECO:0000313" key="11">
    <source>
        <dbReference type="Proteomes" id="UP000009046"/>
    </source>
</evidence>
<evidence type="ECO:0000256" key="4">
    <source>
        <dbReference type="ARBA" id="ARBA00022840"/>
    </source>
</evidence>
<name>E0VTJ3_PEDHC</name>
<keyword evidence="3" id="KW-0547">Nucleotide-binding</keyword>
<dbReference type="OrthoDB" id="10255969at2759"/>
<comment type="subcellular location">
    <subcellularLocation>
        <location evidence="1">Membrane</location>
        <topology evidence="1">Multi-pass membrane protein</topology>
    </subcellularLocation>
</comment>
<dbReference type="EMBL" id="AAZO01005297">
    <property type="status" value="NOT_ANNOTATED_CDS"/>
    <property type="molecule type" value="Genomic_DNA"/>
</dbReference>
<dbReference type="PANTHER" id="PTHR43038">
    <property type="entry name" value="ATP-BINDING CASSETTE, SUB-FAMILY H, MEMBER 1"/>
    <property type="match status" value="1"/>
</dbReference>
<dbReference type="CTD" id="8230447"/>
<dbReference type="Pfam" id="PF12698">
    <property type="entry name" value="ABC2_membrane_3"/>
    <property type="match status" value="1"/>
</dbReference>
<dbReference type="InterPro" id="IPR013525">
    <property type="entry name" value="ABC2_TM"/>
</dbReference>
<keyword evidence="9" id="KW-0378">Hydrolase</keyword>
<feature type="transmembrane region" description="Helical" evidence="7">
    <location>
        <begin position="719"/>
        <end position="738"/>
    </location>
</feature>
<dbReference type="HOGENOM" id="CLU_014367_1_0_1"/>
<keyword evidence="6 7" id="KW-0472">Membrane</keyword>
<evidence type="ECO:0000259" key="8">
    <source>
        <dbReference type="PROSITE" id="PS50893"/>
    </source>
</evidence>
<dbReference type="EnsemblMetazoa" id="PHUM433420-RA">
    <property type="protein sequence ID" value="PHUM433420-PA"/>
    <property type="gene ID" value="PHUM433420"/>
</dbReference>
<reference evidence="9" key="2">
    <citation type="submission" date="2007-04" db="EMBL/GenBank/DDBJ databases">
        <title>The genome of the human body louse.</title>
        <authorList>
            <consortium name="The Human Body Louse Genome Consortium"/>
            <person name="Kirkness E."/>
            <person name="Walenz B."/>
            <person name="Hass B."/>
            <person name="Bruggner R."/>
            <person name="Strausberg R."/>
        </authorList>
    </citation>
    <scope>NUCLEOTIDE SEQUENCE</scope>
    <source>
        <strain evidence="9">USDA</strain>
    </source>
</reference>
<dbReference type="PROSITE" id="PS50893">
    <property type="entry name" value="ABC_TRANSPORTER_2"/>
    <property type="match status" value="1"/>
</dbReference>
<dbReference type="EMBL" id="AAZO01005296">
    <property type="status" value="NOT_ANNOTATED_CDS"/>
    <property type="molecule type" value="Genomic_DNA"/>
</dbReference>
<dbReference type="GO" id="GO:0005524">
    <property type="term" value="F:ATP binding"/>
    <property type="evidence" value="ECO:0007669"/>
    <property type="project" value="UniProtKB-KW"/>
</dbReference>
<dbReference type="RefSeq" id="XP_002429458.1">
    <property type="nucleotide sequence ID" value="XM_002429413.1"/>
</dbReference>
<accession>E0VTJ3</accession>
<keyword evidence="5 7" id="KW-1133">Transmembrane helix</keyword>
<feature type="transmembrane region" description="Helical" evidence="7">
    <location>
        <begin position="659"/>
        <end position="676"/>
    </location>
</feature>
<keyword evidence="2 7" id="KW-0812">Transmembrane</keyword>
<evidence type="ECO:0000313" key="10">
    <source>
        <dbReference type="EnsemblMetazoa" id="PHUM433420-PA"/>
    </source>
</evidence>
<dbReference type="KEGG" id="phu:Phum_PHUM433420"/>
<dbReference type="eggNOG" id="KOG0059">
    <property type="taxonomic scope" value="Eukaryota"/>
</dbReference>
<feature type="transmembrane region" description="Helical" evidence="7">
    <location>
        <begin position="591"/>
        <end position="618"/>
    </location>
</feature>
<organism>
    <name type="scientific">Pediculus humanus subsp. corporis</name>
    <name type="common">Body louse</name>
    <dbReference type="NCBI Taxonomy" id="121224"/>
    <lineage>
        <taxon>Eukaryota</taxon>
        <taxon>Metazoa</taxon>
        <taxon>Ecdysozoa</taxon>
        <taxon>Arthropoda</taxon>
        <taxon>Hexapoda</taxon>
        <taxon>Insecta</taxon>
        <taxon>Pterygota</taxon>
        <taxon>Neoptera</taxon>
        <taxon>Paraneoptera</taxon>
        <taxon>Psocodea</taxon>
        <taxon>Troctomorpha</taxon>
        <taxon>Phthiraptera</taxon>
        <taxon>Anoplura</taxon>
        <taxon>Pediculidae</taxon>
        <taxon>Pediculus</taxon>
    </lineage>
</organism>
<dbReference type="PANTHER" id="PTHR43038:SF3">
    <property type="entry name" value="ABC TRANSPORTER G FAMILY MEMBER 20 ISOFORM X1"/>
    <property type="match status" value="1"/>
</dbReference>
<evidence type="ECO:0000256" key="5">
    <source>
        <dbReference type="ARBA" id="ARBA00022989"/>
    </source>
</evidence>
<reference evidence="9" key="1">
    <citation type="submission" date="2007-04" db="EMBL/GenBank/DDBJ databases">
        <title>Annotation of Pediculus humanus corporis strain USDA.</title>
        <authorList>
            <person name="Kirkness E."/>
            <person name="Hannick L."/>
            <person name="Hass B."/>
            <person name="Bruggner R."/>
            <person name="Lawson D."/>
            <person name="Bidwell S."/>
            <person name="Joardar V."/>
            <person name="Caler E."/>
            <person name="Walenz B."/>
            <person name="Inman J."/>
            <person name="Schobel S."/>
            <person name="Galinsky K."/>
            <person name="Amedeo P."/>
            <person name="Strausberg R."/>
        </authorList>
    </citation>
    <scope>NUCLEOTIDE SEQUENCE</scope>
    <source>
        <strain evidence="9">USDA</strain>
    </source>
</reference>
<sequence>MEKKEKAVFVRGVCKKYGKSKKSQFILNNLDMTVEKGTIYGLLGASGCGKTTLLTCIVGRRSITSGEIWVLGGKPGSRKSGVPGPRLGYMPQEIALMRQFTIRDALNHFGWIYGMNNDEINVRIDFLSELLDLPPSDTQIKNLSGGQQRRVSLAVSLVQDPELLILDEPTVGLDPVLRQKIWDYLLDQVNKHKKTVIITTHYIEEARQAHKIGLMRNGKLLAEDTPDRLLNIYNCYGLEDVFLKLSSRQDENLNEISQTIQNIIPMNSPNVTNSTVHNFNEGNTSCRSKSELPESTVSLETLENRRENIELQDLTYDNSNEYKKKNFKCIAKGHAKALLSKNWYRITRHPGAIMFIFFFPMLELCSFYLAVGGHPKGLKLGVVNEELGNFTSCNDLINSLGNEYGSQNITKEDGISYCKMEGLSCKFLNKIKDEMIIKTPYRDKLSALEDAKKGKLIAVIHFNKNYSKEFENRLEYGDGSTDETIYNSLIPVWMDMSRRQSALILERQLLNIHSEFVNETFTHCNILPKVGMIPVKFQKPVYVFLNMFPFCLLSVMIFFLAVSVTATIIVVERLDGIWDRTLLAGVTSVEILLSHIVLEAGVICLQVLEVIIFVFFIFGMPCVGSYLDIVILLILQGFCGMCGGFLVSVSCNSVTTSNFVSMGSFYPVLIFSGLLWPIEGMPNILKTISIGMPTTYATLSMRNIMEKGWTLTRSYVYEGYLISILWIFIFSTASILVVKARK</sequence>
<evidence type="ECO:0000256" key="6">
    <source>
        <dbReference type="ARBA" id="ARBA00023136"/>
    </source>
</evidence>
<dbReference type="InterPro" id="IPR003439">
    <property type="entry name" value="ABC_transporter-like_ATP-bd"/>
</dbReference>
<dbReference type="AlphaFoldDB" id="E0VTJ3"/>
<dbReference type="PROSITE" id="PS00211">
    <property type="entry name" value="ABC_TRANSPORTER_1"/>
    <property type="match status" value="1"/>
</dbReference>
<proteinExistence type="predicted"/>
<reference evidence="10" key="3">
    <citation type="submission" date="2021-02" db="UniProtKB">
        <authorList>
            <consortium name="EnsemblMetazoa"/>
        </authorList>
    </citation>
    <scope>IDENTIFICATION</scope>
    <source>
        <strain evidence="10">USDA</strain>
    </source>
</reference>
<dbReference type="EC" id="3.6.3.30" evidence="9"/>
<evidence type="ECO:0000313" key="9">
    <source>
        <dbReference type="EMBL" id="EEB16720.1"/>
    </source>
</evidence>
<dbReference type="SMART" id="SM00382">
    <property type="entry name" value="AAA"/>
    <property type="match status" value="1"/>
</dbReference>
<dbReference type="Pfam" id="PF00005">
    <property type="entry name" value="ABC_tran"/>
    <property type="match status" value="1"/>
</dbReference>
<protein>
    <submittedName>
        <fullName evidence="9">Sulfate/thiosulfate import ATP-binding protein cysA, putative</fullName>
        <ecNumber evidence="9">3.6.3.30</ecNumber>
    </submittedName>
</protein>
<dbReference type="GeneID" id="8230447"/>
<feature type="domain" description="ABC transporter" evidence="8">
    <location>
        <begin position="8"/>
        <end position="242"/>
    </location>
</feature>
<dbReference type="InterPro" id="IPR017871">
    <property type="entry name" value="ABC_transporter-like_CS"/>
</dbReference>
<dbReference type="SUPFAM" id="SSF52540">
    <property type="entry name" value="P-loop containing nucleoside triphosphate hydrolases"/>
    <property type="match status" value="1"/>
</dbReference>
<keyword evidence="11" id="KW-1185">Reference proteome</keyword>
<feature type="transmembrane region" description="Helical" evidence="7">
    <location>
        <begin position="625"/>
        <end position="647"/>
    </location>
</feature>
<feature type="transmembrane region" description="Helical" evidence="7">
    <location>
        <begin position="541"/>
        <end position="571"/>
    </location>
</feature>
<dbReference type="GO" id="GO:0016020">
    <property type="term" value="C:membrane"/>
    <property type="evidence" value="ECO:0007669"/>
    <property type="project" value="UniProtKB-SubCell"/>
</dbReference>
<evidence type="ECO:0000256" key="3">
    <source>
        <dbReference type="ARBA" id="ARBA00022741"/>
    </source>
</evidence>
<dbReference type="GO" id="GO:0140359">
    <property type="term" value="F:ABC-type transporter activity"/>
    <property type="evidence" value="ECO:0007669"/>
    <property type="project" value="InterPro"/>
</dbReference>